<reference evidence="2 3" key="1">
    <citation type="submission" date="2023-07" db="EMBL/GenBank/DDBJ databases">
        <title>Sorghum-associated microbial communities from plants grown in Nebraska, USA.</title>
        <authorList>
            <person name="Schachtman D."/>
        </authorList>
    </citation>
    <scope>NUCLEOTIDE SEQUENCE [LARGE SCALE GENOMIC DNA]</scope>
    <source>
        <strain evidence="2 3">DS1039</strain>
    </source>
</reference>
<proteinExistence type="predicted"/>
<sequence>MKRFVVSLGGIGYGLAITWACLATLSRYDWFRDPHKIVHGCHELGKCAFPWYNWLILYLLIFGPATLAAGVNAYAWQRWPLMRWAYCTGGAMILCVALYFVGAIILER</sequence>
<feature type="transmembrane region" description="Helical" evidence="1">
    <location>
        <begin position="84"/>
        <end position="106"/>
    </location>
</feature>
<name>A0ABU1L6R8_9BURK</name>
<gene>
    <name evidence="2" type="ORF">J2776_005640</name>
</gene>
<evidence type="ECO:0000313" key="2">
    <source>
        <dbReference type="EMBL" id="MDR6378918.1"/>
    </source>
</evidence>
<organism evidence="2 3">
    <name type="scientific">Paraburkholderia caledonica</name>
    <dbReference type="NCBI Taxonomy" id="134536"/>
    <lineage>
        <taxon>Bacteria</taxon>
        <taxon>Pseudomonadati</taxon>
        <taxon>Pseudomonadota</taxon>
        <taxon>Betaproteobacteria</taxon>
        <taxon>Burkholderiales</taxon>
        <taxon>Burkholderiaceae</taxon>
        <taxon>Paraburkholderia</taxon>
    </lineage>
</organism>
<accession>A0ABU1L6R8</accession>
<keyword evidence="1" id="KW-0472">Membrane</keyword>
<protein>
    <recommendedName>
        <fullName evidence="4">DUF1634 domain-containing protein</fullName>
    </recommendedName>
</protein>
<dbReference type="Proteomes" id="UP001185254">
    <property type="component" value="Unassembled WGS sequence"/>
</dbReference>
<evidence type="ECO:0000313" key="3">
    <source>
        <dbReference type="Proteomes" id="UP001185254"/>
    </source>
</evidence>
<comment type="caution">
    <text evidence="2">The sequence shown here is derived from an EMBL/GenBank/DDBJ whole genome shotgun (WGS) entry which is preliminary data.</text>
</comment>
<feature type="transmembrane region" description="Helical" evidence="1">
    <location>
        <begin position="55"/>
        <end position="75"/>
    </location>
</feature>
<keyword evidence="1" id="KW-1133">Transmembrane helix</keyword>
<keyword evidence="3" id="KW-1185">Reference proteome</keyword>
<dbReference type="EMBL" id="JAVDQN010000006">
    <property type="protein sequence ID" value="MDR6378918.1"/>
    <property type="molecule type" value="Genomic_DNA"/>
</dbReference>
<evidence type="ECO:0000256" key="1">
    <source>
        <dbReference type="SAM" id="Phobius"/>
    </source>
</evidence>
<evidence type="ECO:0008006" key="4">
    <source>
        <dbReference type="Google" id="ProtNLM"/>
    </source>
</evidence>
<keyword evidence="1" id="KW-0812">Transmembrane</keyword>